<protein>
    <submittedName>
        <fullName evidence="3">Uncharacterized protein</fullName>
    </submittedName>
</protein>
<accession>A0A0G3WDR1</accession>
<dbReference type="OrthoDB" id="1957631at2"/>
<evidence type="ECO:0000256" key="1">
    <source>
        <dbReference type="SAM" id="MobiDB-lite"/>
    </source>
</evidence>
<keyword evidence="2" id="KW-1133">Transmembrane helix</keyword>
<dbReference type="RefSeq" id="WP_158386059.1">
    <property type="nucleotide sequence ID" value="NZ_CP009687.1"/>
</dbReference>
<dbReference type="KEGG" id="cace:CACET_c26020"/>
<name>A0A0G3WDR1_9CLOT</name>
<dbReference type="EMBL" id="CP009687">
    <property type="protein sequence ID" value="AKL96047.1"/>
    <property type="molecule type" value="Genomic_DNA"/>
</dbReference>
<feature type="transmembrane region" description="Helical" evidence="2">
    <location>
        <begin position="32"/>
        <end position="50"/>
    </location>
</feature>
<evidence type="ECO:0000313" key="3">
    <source>
        <dbReference type="EMBL" id="AKL96047.1"/>
    </source>
</evidence>
<dbReference type="AlphaFoldDB" id="A0A0G3WDR1"/>
<gene>
    <name evidence="3" type="ORF">CACET_c26020</name>
</gene>
<evidence type="ECO:0000256" key="2">
    <source>
        <dbReference type="SAM" id="Phobius"/>
    </source>
</evidence>
<dbReference type="PATRIC" id="fig|84022.6.peg.2631"/>
<dbReference type="Proteomes" id="UP000035704">
    <property type="component" value="Chromosome"/>
</dbReference>
<keyword evidence="2" id="KW-0472">Membrane</keyword>
<dbReference type="STRING" id="84022.CACET_c26020"/>
<keyword evidence="4" id="KW-1185">Reference proteome</keyword>
<keyword evidence="2" id="KW-0812">Transmembrane</keyword>
<feature type="compositionally biased region" description="Basic and acidic residues" evidence="1">
    <location>
        <begin position="12"/>
        <end position="25"/>
    </location>
</feature>
<evidence type="ECO:0000313" key="4">
    <source>
        <dbReference type="Proteomes" id="UP000035704"/>
    </source>
</evidence>
<organism evidence="3 4">
    <name type="scientific">Clostridium aceticum</name>
    <dbReference type="NCBI Taxonomy" id="84022"/>
    <lineage>
        <taxon>Bacteria</taxon>
        <taxon>Bacillati</taxon>
        <taxon>Bacillota</taxon>
        <taxon>Clostridia</taxon>
        <taxon>Eubacteriales</taxon>
        <taxon>Clostridiaceae</taxon>
        <taxon>Clostridium</taxon>
    </lineage>
</organism>
<proteinExistence type="predicted"/>
<feature type="region of interest" description="Disordered" evidence="1">
    <location>
        <begin position="1"/>
        <end position="25"/>
    </location>
</feature>
<sequence length="51" mass="5572">MGCCGGGHNHRPHNDINHQNHENEHSTGGSNMMLIFTLVAIGAVVIYFLVK</sequence>
<reference evidence="3 4" key="1">
    <citation type="submission" date="2014-10" db="EMBL/GenBank/DDBJ databases">
        <title>Genome sequence of Clostridium aceticum DSM 1496.</title>
        <authorList>
            <person name="Poehlein A."/>
            <person name="Schiel-Bengelsdorf B."/>
            <person name="Gottschalk G."/>
            <person name="Duerre P."/>
            <person name="Daniel R."/>
        </authorList>
    </citation>
    <scope>NUCLEOTIDE SEQUENCE [LARGE SCALE GENOMIC DNA]</scope>
    <source>
        <strain evidence="3 4">DSM 1496</strain>
    </source>
</reference>